<evidence type="ECO:0000256" key="7">
    <source>
        <dbReference type="RuleBase" id="RU000382"/>
    </source>
</evidence>
<evidence type="ECO:0000256" key="1">
    <source>
        <dbReference type="ARBA" id="ARBA00001933"/>
    </source>
</evidence>
<dbReference type="AlphaFoldDB" id="A0AA90H8T1"/>
<evidence type="ECO:0000313" key="9">
    <source>
        <dbReference type="EMBL" id="MDI5967626.1"/>
    </source>
</evidence>
<dbReference type="GO" id="GO:0030170">
    <property type="term" value="F:pyridoxal phosphate binding"/>
    <property type="evidence" value="ECO:0007669"/>
    <property type="project" value="InterPro"/>
</dbReference>
<proteinExistence type="inferred from homology"/>
<feature type="region of interest" description="Disordered" evidence="8">
    <location>
        <begin position="1"/>
        <end position="24"/>
    </location>
</feature>
<dbReference type="SUPFAM" id="SSF53383">
    <property type="entry name" value="PLP-dependent transferases"/>
    <property type="match status" value="1"/>
</dbReference>
<feature type="compositionally biased region" description="Basic and acidic residues" evidence="8">
    <location>
        <begin position="7"/>
        <end position="20"/>
    </location>
</feature>
<comment type="similarity">
    <text evidence="2 7">Belongs to the group II decarboxylase family.</text>
</comment>
<keyword evidence="10" id="KW-0032">Aminotransferase</keyword>
<dbReference type="InterPro" id="IPR010977">
    <property type="entry name" value="Aromatic_deC"/>
</dbReference>
<protein>
    <submittedName>
        <fullName evidence="10">Aminotransferase class I/II-fold pyridoxal phosphate-dependent enzyme</fullName>
    </submittedName>
</protein>
<name>A0AA90H8T1_9ACTN</name>
<dbReference type="PRINTS" id="PR00800">
    <property type="entry name" value="YHDCRBOXLASE"/>
</dbReference>
<dbReference type="InterPro" id="IPR015422">
    <property type="entry name" value="PyrdxlP-dep_Trfase_small"/>
</dbReference>
<evidence type="ECO:0000256" key="4">
    <source>
        <dbReference type="ARBA" id="ARBA00022898"/>
    </source>
</evidence>
<dbReference type="InterPro" id="IPR015421">
    <property type="entry name" value="PyrdxlP-dep_Trfase_major"/>
</dbReference>
<feature type="modified residue" description="N6-(pyridoxal phosphate)lysine" evidence="6">
    <location>
        <position position="304"/>
    </location>
</feature>
<dbReference type="RefSeq" id="WP_271314745.1">
    <property type="nucleotide sequence ID" value="NZ_JAAGKO020000104.1"/>
</dbReference>
<dbReference type="Pfam" id="PF00282">
    <property type="entry name" value="Pyridoxal_deC"/>
    <property type="match status" value="1"/>
</dbReference>
<evidence type="ECO:0000256" key="5">
    <source>
        <dbReference type="ARBA" id="ARBA00023239"/>
    </source>
</evidence>
<keyword evidence="10" id="KW-0808">Transferase</keyword>
<gene>
    <name evidence="9" type="ORF">POF43_033730</name>
    <name evidence="10" type="ORF">POF50_032525</name>
</gene>
<evidence type="ECO:0000256" key="3">
    <source>
        <dbReference type="ARBA" id="ARBA00022793"/>
    </source>
</evidence>
<comment type="cofactor">
    <cofactor evidence="1 6 7">
        <name>pyridoxal 5'-phosphate</name>
        <dbReference type="ChEBI" id="CHEBI:597326"/>
    </cofactor>
</comment>
<dbReference type="Gene3D" id="3.90.1150.10">
    <property type="entry name" value="Aspartate Aminotransferase, domain 1"/>
    <property type="match status" value="1"/>
</dbReference>
<keyword evidence="4 6" id="KW-0663">Pyridoxal phosphate</keyword>
<dbReference type="GO" id="GO:0004058">
    <property type="term" value="F:aromatic-L-amino-acid decarboxylase activity"/>
    <property type="evidence" value="ECO:0007669"/>
    <property type="project" value="UniProtKB-ARBA"/>
</dbReference>
<dbReference type="Gene3D" id="3.40.640.10">
    <property type="entry name" value="Type I PLP-dependent aspartate aminotransferase-like (Major domain)"/>
    <property type="match status" value="1"/>
</dbReference>
<organism evidence="10">
    <name type="scientific">Streptantibioticus silvisoli</name>
    <dbReference type="NCBI Taxonomy" id="2705255"/>
    <lineage>
        <taxon>Bacteria</taxon>
        <taxon>Bacillati</taxon>
        <taxon>Actinomycetota</taxon>
        <taxon>Actinomycetes</taxon>
        <taxon>Kitasatosporales</taxon>
        <taxon>Streptomycetaceae</taxon>
        <taxon>Streptantibioticus</taxon>
    </lineage>
</organism>
<dbReference type="GO" id="GO:0019752">
    <property type="term" value="P:carboxylic acid metabolic process"/>
    <property type="evidence" value="ECO:0007669"/>
    <property type="project" value="InterPro"/>
</dbReference>
<evidence type="ECO:0000256" key="8">
    <source>
        <dbReference type="SAM" id="MobiDB-lite"/>
    </source>
</evidence>
<dbReference type="GO" id="GO:0008483">
    <property type="term" value="F:transaminase activity"/>
    <property type="evidence" value="ECO:0007669"/>
    <property type="project" value="UniProtKB-KW"/>
</dbReference>
<sequence length="471" mass="50732">MTALQDSPHDRYHPDRHEADTLGMSPEEMRRLGHRVVDIVVDHLENKASQAVVVNRTASDLRAELGGPPPEEPGDADAAIDRLAGVALACKQHLDHPRFFARVPGPSSFAAVLGDWLSIGYNATATSMATGMGPSTIELVVIDWLAQLLGMPPETEGVMVSGGSLANLTAFAAVRAVQGQGVAYLTDQTHSALPRDLVTIGFPPEHIRVLPTDADLRYSVEALAAAVAEDRAAGLRPLMVVATAGTTNTGTVDPLNDLADLCEREGLWFHIDGAYGAPAALTDDGRELLAGMERADSLVLDPHKWLYQPVDLGCVLVRRPGALRQAYSMDAEYLKDVKATGGAVDFRDRSPELTRRSRALKLWLTFEVYGVARVREAIATCLDLARLAEAHLRKDDRWEVVTPAQLGVVTFALRGADEATHEARSAALSRSGYAVVTPTKLKGRSVLRLCLINPLTTEADIIGTLDRLARG</sequence>
<dbReference type="GO" id="GO:0006520">
    <property type="term" value="P:amino acid metabolic process"/>
    <property type="evidence" value="ECO:0007669"/>
    <property type="project" value="InterPro"/>
</dbReference>
<keyword evidence="11" id="KW-1185">Reference proteome</keyword>
<reference evidence="10 11" key="1">
    <citation type="submission" date="2023-05" db="EMBL/GenBank/DDBJ databases">
        <title>Streptantibioticus silvisoli sp. nov., acidotolerant actinomycetes 1 from pine litter.</title>
        <authorList>
            <person name="Swiecimska M."/>
            <person name="Golinska P."/>
            <person name="Sangal V."/>
            <person name="Wachnowicz B."/>
            <person name="Goodfellow M."/>
        </authorList>
    </citation>
    <scope>NUCLEOTIDE SEQUENCE</scope>
    <source>
        <strain evidence="10">SL13</strain>
        <strain evidence="9 11">SL54</strain>
    </source>
</reference>
<keyword evidence="3" id="KW-0210">Decarboxylase</keyword>
<dbReference type="EMBL" id="JAAGKO020000104">
    <property type="protein sequence ID" value="MDI5967626.1"/>
    <property type="molecule type" value="Genomic_DNA"/>
</dbReference>
<evidence type="ECO:0000313" key="10">
    <source>
        <dbReference type="EMBL" id="MDI5974016.1"/>
    </source>
</evidence>
<comment type="caution">
    <text evidence="10">The sequence shown here is derived from an EMBL/GenBank/DDBJ whole genome shotgun (WGS) entry which is preliminary data.</text>
</comment>
<dbReference type="Gene3D" id="1.20.1340.10">
    <property type="entry name" value="dopa decarboxylase, N-terminal domain"/>
    <property type="match status" value="1"/>
</dbReference>
<dbReference type="InterPro" id="IPR002129">
    <property type="entry name" value="PyrdxlP-dep_de-COase"/>
</dbReference>
<evidence type="ECO:0000256" key="2">
    <source>
        <dbReference type="ARBA" id="ARBA00009533"/>
    </source>
</evidence>
<dbReference type="InterPro" id="IPR015424">
    <property type="entry name" value="PyrdxlP-dep_Trfase"/>
</dbReference>
<accession>A0AA90H8T1</accession>
<dbReference type="EMBL" id="JABXJJ020000058">
    <property type="protein sequence ID" value="MDI5974016.1"/>
    <property type="molecule type" value="Genomic_DNA"/>
</dbReference>
<keyword evidence="5 7" id="KW-0456">Lyase</keyword>
<dbReference type="Proteomes" id="UP001156398">
    <property type="component" value="Unassembled WGS sequence"/>
</dbReference>
<evidence type="ECO:0000256" key="6">
    <source>
        <dbReference type="PIRSR" id="PIRSR602129-50"/>
    </source>
</evidence>
<dbReference type="PANTHER" id="PTHR11999">
    <property type="entry name" value="GROUP II PYRIDOXAL-5-PHOSPHATE DECARBOXYLASE"/>
    <property type="match status" value="1"/>
</dbReference>
<dbReference type="PANTHER" id="PTHR11999:SF70">
    <property type="entry name" value="MIP05841P"/>
    <property type="match status" value="1"/>
</dbReference>
<evidence type="ECO:0000313" key="11">
    <source>
        <dbReference type="Proteomes" id="UP001156398"/>
    </source>
</evidence>